<gene>
    <name evidence="4" type="ORF">P7E30_15225</name>
</gene>
<feature type="transmembrane region" description="Helical" evidence="2">
    <location>
        <begin position="103"/>
        <end position="122"/>
    </location>
</feature>
<feature type="compositionally biased region" description="Polar residues" evidence="1">
    <location>
        <begin position="664"/>
        <end position="681"/>
    </location>
</feature>
<protein>
    <recommendedName>
        <fullName evidence="3">DUF8208 domain-containing protein</fullName>
    </recommendedName>
</protein>
<feature type="compositionally biased region" description="Basic and acidic residues" evidence="1">
    <location>
        <begin position="644"/>
        <end position="656"/>
    </location>
</feature>
<feature type="transmembrane region" description="Helical" evidence="2">
    <location>
        <begin position="243"/>
        <end position="265"/>
    </location>
</feature>
<name>A0AAE4HRG0_ENTGA</name>
<evidence type="ECO:0000313" key="4">
    <source>
        <dbReference type="EMBL" id="MDT2691528.1"/>
    </source>
</evidence>
<feature type="domain" description="DUF8208" evidence="3">
    <location>
        <begin position="20"/>
        <end position="370"/>
    </location>
</feature>
<sequence length="734" mass="81297">MSEKEILEKLLEFAPFLSIQSMIKDIGRALLYWLTSVLMWIVEKVGGVLSEMVTVLGFYKSGDMTGNGGILETFSAFQKFGIGITLLIIGAVLFLGKTEETRAVPINALLMVIIVMLLPSIMSDGLKIVTATANTVNNEQAEFGFDSFKKNVTDVYVLADNGWTTTNPKNKNYLEDRDFFDINEKITDAEDIDNGEPLLYEVVNSKSGSGKELKKFDSDGGGITEWLMKKLFVKGYYRWSVNWLPLIATLACLAFSLVISLVRCGRLGIEQGFNYIWANIVAFFSIRNIKYLKTAVMELISGFVLIISIFAMYAVFITYNAWLGTQQISVLAQVFGIIGGAWFIYDGPSIIQKTLGIDAGLSTAGSFVMGIGAMKAVKAASALTGKSVNGAANTAGFFKGLSEGITTKEEPKNDEKAGLNSEMTKNNKGDLPDGEENKDSKDNLQSEMHNQENSQELDQAQENDLSKDDPELDQETDETSTVVGLGNPENQEDPNTPENQDIQENQEVPDTSERNEEQEPLSEDPLSYTANDMNLDQTEPYPLEDDLSGSSDFDNYGGEMNNTGTLEGQSASIDEPDNDINQPIQSSLDSVQAGDDLPNSGVTSDSDGQMIHREEENRSSDFEEPTYSPSQSKSASKNSSGNHSESKHSEKEKVEELPNLFSKKVNQMIHTPNYQKNTKNKVGNMVDGYNRNKEFGQDVNEWLKQRRNKKEAEHPESIAPYQERKRAKNKNESE</sequence>
<feature type="compositionally biased region" description="Low complexity" evidence="1">
    <location>
        <begin position="628"/>
        <end position="643"/>
    </location>
</feature>
<dbReference type="EMBL" id="JARPZN010000015">
    <property type="protein sequence ID" value="MDT2691528.1"/>
    <property type="molecule type" value="Genomic_DNA"/>
</dbReference>
<feature type="compositionally biased region" description="Basic and acidic residues" evidence="1">
    <location>
        <begin position="610"/>
        <end position="621"/>
    </location>
</feature>
<feature type="transmembrane region" description="Helical" evidence="2">
    <location>
        <begin position="30"/>
        <end position="56"/>
    </location>
</feature>
<keyword evidence="2" id="KW-0812">Transmembrane</keyword>
<keyword evidence="2" id="KW-1133">Transmembrane helix</keyword>
<dbReference type="Proteomes" id="UP001183682">
    <property type="component" value="Unassembled WGS sequence"/>
</dbReference>
<feature type="region of interest" description="Disordered" evidence="1">
    <location>
        <begin position="406"/>
        <end position="734"/>
    </location>
</feature>
<evidence type="ECO:0000256" key="2">
    <source>
        <dbReference type="SAM" id="Phobius"/>
    </source>
</evidence>
<feature type="compositionally biased region" description="Polar residues" evidence="1">
    <location>
        <begin position="579"/>
        <end position="590"/>
    </location>
</feature>
<feature type="compositionally biased region" description="Polar residues" evidence="1">
    <location>
        <begin position="445"/>
        <end position="463"/>
    </location>
</feature>
<evidence type="ECO:0000256" key="1">
    <source>
        <dbReference type="SAM" id="MobiDB-lite"/>
    </source>
</evidence>
<feature type="transmembrane region" description="Helical" evidence="2">
    <location>
        <begin position="272"/>
        <end position="289"/>
    </location>
</feature>
<dbReference type="InterPro" id="IPR058521">
    <property type="entry name" value="DUF8208"/>
</dbReference>
<feature type="compositionally biased region" description="Polar residues" evidence="1">
    <location>
        <begin position="493"/>
        <end position="509"/>
    </location>
</feature>
<dbReference type="NCBIfam" id="NF045890">
    <property type="entry name" value="conj_pls20_p028"/>
    <property type="match status" value="1"/>
</dbReference>
<dbReference type="Pfam" id="PF26635">
    <property type="entry name" value="DUF8208"/>
    <property type="match status" value="1"/>
</dbReference>
<feature type="transmembrane region" description="Helical" evidence="2">
    <location>
        <begin position="295"/>
        <end position="316"/>
    </location>
</feature>
<dbReference type="AlphaFoldDB" id="A0AAE4HRG0"/>
<evidence type="ECO:0000313" key="5">
    <source>
        <dbReference type="Proteomes" id="UP001183682"/>
    </source>
</evidence>
<proteinExistence type="predicted"/>
<accession>A0AAE4HRG0</accession>
<keyword evidence="2" id="KW-0472">Membrane</keyword>
<organism evidence="4 5">
    <name type="scientific">Enterococcus gallinarum</name>
    <dbReference type="NCBI Taxonomy" id="1353"/>
    <lineage>
        <taxon>Bacteria</taxon>
        <taxon>Bacillati</taxon>
        <taxon>Bacillota</taxon>
        <taxon>Bacilli</taxon>
        <taxon>Lactobacillales</taxon>
        <taxon>Enterococcaceae</taxon>
        <taxon>Enterococcus</taxon>
    </lineage>
</organism>
<evidence type="ECO:0000259" key="3">
    <source>
        <dbReference type="Pfam" id="PF26635"/>
    </source>
</evidence>
<feature type="transmembrane region" description="Helical" evidence="2">
    <location>
        <begin position="76"/>
        <end position="96"/>
    </location>
</feature>
<feature type="transmembrane region" description="Helical" evidence="2">
    <location>
        <begin position="328"/>
        <end position="345"/>
    </location>
</feature>
<feature type="compositionally biased region" description="Basic and acidic residues" evidence="1">
    <location>
        <begin position="425"/>
        <end position="444"/>
    </location>
</feature>
<feature type="compositionally biased region" description="Basic and acidic residues" evidence="1">
    <location>
        <begin position="406"/>
        <end position="417"/>
    </location>
</feature>
<feature type="compositionally biased region" description="Polar residues" evidence="1">
    <location>
        <begin position="560"/>
        <end position="572"/>
    </location>
</feature>
<comment type="caution">
    <text evidence="4">The sequence shown here is derived from an EMBL/GenBank/DDBJ whole genome shotgun (WGS) entry which is preliminary data.</text>
</comment>
<dbReference type="InterPro" id="IPR058066">
    <property type="entry name" value="pXO2-14_N"/>
</dbReference>
<reference evidence="4" key="1">
    <citation type="submission" date="2023-03" db="EMBL/GenBank/DDBJ databases">
        <authorList>
            <person name="Shen W."/>
            <person name="Cai J."/>
        </authorList>
    </citation>
    <scope>NUCLEOTIDE SEQUENCE</scope>
    <source>
        <strain evidence="4">K69-2</strain>
    </source>
</reference>
<feature type="compositionally biased region" description="Basic and acidic residues" evidence="1">
    <location>
        <begin position="690"/>
        <end position="716"/>
    </location>
</feature>
<dbReference type="RefSeq" id="WP_311810070.1">
    <property type="nucleotide sequence ID" value="NZ_JARPZN010000015.1"/>
</dbReference>
<feature type="compositionally biased region" description="Polar residues" evidence="1">
    <location>
        <begin position="528"/>
        <end position="537"/>
    </location>
</feature>